<keyword evidence="3" id="KW-1185">Reference proteome</keyword>
<organism evidence="2 3">
    <name type="scientific">Malassezia restricta (strain ATCC 96810 / NBRC 103918 / CBS 7877)</name>
    <name type="common">Seborrheic dermatitis infection agent</name>
    <dbReference type="NCBI Taxonomy" id="425264"/>
    <lineage>
        <taxon>Eukaryota</taxon>
        <taxon>Fungi</taxon>
        <taxon>Dikarya</taxon>
        <taxon>Basidiomycota</taxon>
        <taxon>Ustilaginomycotina</taxon>
        <taxon>Malasseziomycetes</taxon>
        <taxon>Malasseziales</taxon>
        <taxon>Malasseziaceae</taxon>
        <taxon>Malassezia</taxon>
    </lineage>
</organism>
<proteinExistence type="predicted"/>
<feature type="region of interest" description="Disordered" evidence="1">
    <location>
        <begin position="1"/>
        <end position="68"/>
    </location>
</feature>
<dbReference type="AlphaFoldDB" id="A0A3G2S4P2"/>
<dbReference type="EMBL" id="CP033150">
    <property type="protein sequence ID" value="AYO42995.1"/>
    <property type="molecule type" value="Genomic_DNA"/>
</dbReference>
<evidence type="ECO:0000256" key="1">
    <source>
        <dbReference type="SAM" id="MobiDB-lite"/>
    </source>
</evidence>
<dbReference type="Proteomes" id="UP000269793">
    <property type="component" value="Chromosome III"/>
</dbReference>
<dbReference type="VEuPathDB" id="FungiDB:DNF11_2045"/>
<reference evidence="2 3" key="1">
    <citation type="submission" date="2018-10" db="EMBL/GenBank/DDBJ databases">
        <title>Complete genome sequence of Malassezia restricta CBS 7877.</title>
        <authorList>
            <person name="Morand S.C."/>
            <person name="Bertignac M."/>
            <person name="Iltis A."/>
            <person name="Kolder I."/>
            <person name="Pirovano W."/>
            <person name="Jourdain R."/>
            <person name="Clavaud C."/>
        </authorList>
    </citation>
    <scope>NUCLEOTIDE SEQUENCE [LARGE SCALE GENOMIC DNA]</scope>
    <source>
        <strain evidence="2 3">CBS 7877</strain>
    </source>
</reference>
<feature type="compositionally biased region" description="Basic and acidic residues" evidence="1">
    <location>
        <begin position="22"/>
        <end position="32"/>
    </location>
</feature>
<accession>A0A3G2S4P2</accession>
<name>A0A3G2S4P2_MALR7</name>
<evidence type="ECO:0000313" key="3">
    <source>
        <dbReference type="Proteomes" id="UP000269793"/>
    </source>
</evidence>
<protein>
    <submittedName>
        <fullName evidence="2">Uncharacterized protein</fullName>
    </submittedName>
</protein>
<feature type="compositionally biased region" description="Basic residues" evidence="1">
    <location>
        <begin position="1"/>
        <end position="13"/>
    </location>
</feature>
<gene>
    <name evidence="2" type="ORF">DNF11_2045</name>
</gene>
<evidence type="ECO:0000313" key="2">
    <source>
        <dbReference type="EMBL" id="AYO42995.1"/>
    </source>
</evidence>
<dbReference type="OrthoDB" id="10515268at2759"/>
<sequence>MGRSAKFYKKNPSKTRSSAAVRAKESKPEADTKSQSVNAHATPSRKGGGMRFKARRTADGPLPAESGIDYVGLWAGDRHSVKDARNKK</sequence>